<evidence type="ECO:0000313" key="1">
    <source>
        <dbReference type="EMBL" id="BDM74513.1"/>
    </source>
</evidence>
<gene>
    <name evidence="1" type="ORF">HEK616_80000</name>
</gene>
<dbReference type="EMBL" id="AP026074">
    <property type="protein sequence ID" value="BDM74513.1"/>
    <property type="molecule type" value="Genomic_DNA"/>
</dbReference>
<keyword evidence="1" id="KW-0614">Plasmid</keyword>
<name>A0ABM8A7L6_STRNI</name>
<protein>
    <recommendedName>
        <fullName evidence="3">HEAT repeat domain-containing protein</fullName>
    </recommendedName>
</protein>
<dbReference type="RefSeq" id="WP_261958036.1">
    <property type="nucleotide sequence ID" value="NZ_AP026074.1"/>
</dbReference>
<organism evidence="1 2">
    <name type="scientific">Streptomyces nigrescens</name>
    <dbReference type="NCBI Taxonomy" id="1920"/>
    <lineage>
        <taxon>Bacteria</taxon>
        <taxon>Bacillati</taxon>
        <taxon>Actinomycetota</taxon>
        <taxon>Actinomycetes</taxon>
        <taxon>Kitasatosporales</taxon>
        <taxon>Streptomycetaceae</taxon>
        <taxon>Streptomyces</taxon>
    </lineage>
</organism>
<accession>A0ABM8A7L6</accession>
<keyword evidence="2" id="KW-1185">Reference proteome</keyword>
<sequence length="248" mass="26889">MTLGYWERHGFDDPAVAADRDELIKSADQNPDRCAAFRNLLRSGRRDAVCTALEYFHYEDRQARWGFGNPLDEYAGEVLDRARWVLRGTPLPAARGQDRASALWAIQNHAEAADAPLITAALRAVDGDVVDDGAVSAAGQCLYACDVPEDGELVAQLGAMALDEDRPLRVRVACAGALASAESDQAAEIAVRLTDVPERELQLAGALVLTAHLDTHRPLLERLVATWPPNTPQADDIRDALAEVGDEV</sequence>
<dbReference type="Proteomes" id="UP001059597">
    <property type="component" value="Plasmid SNP1"/>
</dbReference>
<geneLocation type="plasmid" evidence="1 2">
    <name>SNP1</name>
</geneLocation>
<evidence type="ECO:0000313" key="2">
    <source>
        <dbReference type="Proteomes" id="UP001059597"/>
    </source>
</evidence>
<evidence type="ECO:0008006" key="3">
    <source>
        <dbReference type="Google" id="ProtNLM"/>
    </source>
</evidence>
<reference evidence="1" key="1">
    <citation type="submission" date="2022-06" db="EMBL/GenBank/DDBJ databases">
        <title>Complete genome sequence of Streptomyces nigrescens HEK616.</title>
        <authorList>
            <person name="Asamizu S."/>
            <person name="Onaka H."/>
        </authorList>
    </citation>
    <scope>NUCLEOTIDE SEQUENCE</scope>
    <source>
        <strain evidence="1">HEK616</strain>
        <plasmid evidence="1">SNP1</plasmid>
    </source>
</reference>
<proteinExistence type="predicted"/>